<proteinExistence type="predicted"/>
<dbReference type="SUPFAM" id="SSF49842">
    <property type="entry name" value="TNF-like"/>
    <property type="match status" value="1"/>
</dbReference>
<dbReference type="Gene3D" id="2.60.120.40">
    <property type="match status" value="1"/>
</dbReference>
<comment type="caution">
    <text evidence="5">The sequence shown here is derived from an EMBL/GenBank/DDBJ whole genome shotgun (WGS) entry which is preliminary data.</text>
</comment>
<evidence type="ECO:0000256" key="1">
    <source>
        <dbReference type="ARBA" id="ARBA00004613"/>
    </source>
</evidence>
<evidence type="ECO:0000256" key="3">
    <source>
        <dbReference type="ARBA" id="ARBA00022729"/>
    </source>
</evidence>
<dbReference type="GO" id="GO:0005576">
    <property type="term" value="C:extracellular region"/>
    <property type="evidence" value="ECO:0007669"/>
    <property type="project" value="UniProtKB-SubCell"/>
</dbReference>
<evidence type="ECO:0000259" key="4">
    <source>
        <dbReference type="PROSITE" id="PS50871"/>
    </source>
</evidence>
<organism evidence="5 6">
    <name type="scientific">Mytilus galloprovincialis</name>
    <name type="common">Mediterranean mussel</name>
    <dbReference type="NCBI Taxonomy" id="29158"/>
    <lineage>
        <taxon>Eukaryota</taxon>
        <taxon>Metazoa</taxon>
        <taxon>Spiralia</taxon>
        <taxon>Lophotrochozoa</taxon>
        <taxon>Mollusca</taxon>
        <taxon>Bivalvia</taxon>
        <taxon>Autobranchia</taxon>
        <taxon>Pteriomorphia</taxon>
        <taxon>Mytilida</taxon>
        <taxon>Mytiloidea</taxon>
        <taxon>Mytilidae</taxon>
        <taxon>Mytilinae</taxon>
        <taxon>Mytilus</taxon>
    </lineage>
</organism>
<dbReference type="PRINTS" id="PR00007">
    <property type="entry name" value="COMPLEMNTC1Q"/>
</dbReference>
<evidence type="ECO:0000313" key="5">
    <source>
        <dbReference type="EMBL" id="VDI27818.1"/>
    </source>
</evidence>
<dbReference type="PANTHER" id="PTHR22923:SF116">
    <property type="entry name" value="C1Q DOMAIN-CONTAINING PROTEIN"/>
    <property type="match status" value="1"/>
</dbReference>
<sequence>MEHKIEIYEQKIKNFEESVMFKLNEFNESENQRNKDTQSMILDTFKEERSALNSSVLSLILNKFETEKNLLNSSVQTLILDTFKEEQNVFNSSLENVIDDVMIKSDNIANRLTAQLKQIRKDHSSTVLFKAVYLKEDTNLQGKILVFNTVITNVGHGYDKNTGIFTAPVSGVYLFAVQLCPHKGDHVKVFIIANEKRIGKLTFKNSSDIDDVCVFSYGIQNVLKGQTVLILCSYANHKGDVIYNTSVPENGNSFSGILLNPN</sequence>
<evidence type="ECO:0000256" key="2">
    <source>
        <dbReference type="ARBA" id="ARBA00022525"/>
    </source>
</evidence>
<dbReference type="PANTHER" id="PTHR22923">
    <property type="entry name" value="CEREBELLIN-RELATED"/>
    <property type="match status" value="1"/>
</dbReference>
<keyword evidence="6" id="KW-1185">Reference proteome</keyword>
<dbReference type="OrthoDB" id="6126629at2759"/>
<evidence type="ECO:0000313" key="6">
    <source>
        <dbReference type="Proteomes" id="UP000596742"/>
    </source>
</evidence>
<accession>A0A8B6E410</accession>
<keyword evidence="2" id="KW-0964">Secreted</keyword>
<dbReference type="InterPro" id="IPR008983">
    <property type="entry name" value="Tumour_necrosis_fac-like_dom"/>
</dbReference>
<dbReference type="PROSITE" id="PS50871">
    <property type="entry name" value="C1Q"/>
    <property type="match status" value="1"/>
</dbReference>
<dbReference type="Proteomes" id="UP000596742">
    <property type="component" value="Unassembled WGS sequence"/>
</dbReference>
<keyword evidence="3" id="KW-0732">Signal</keyword>
<protein>
    <recommendedName>
        <fullName evidence="4">C1q domain-containing protein</fullName>
    </recommendedName>
</protein>
<gene>
    <name evidence="5" type="ORF">MGAL_10B035013</name>
</gene>
<dbReference type="Pfam" id="PF00386">
    <property type="entry name" value="C1q"/>
    <property type="match status" value="1"/>
</dbReference>
<dbReference type="EMBL" id="UYJE01004412">
    <property type="protein sequence ID" value="VDI27818.1"/>
    <property type="molecule type" value="Genomic_DNA"/>
</dbReference>
<feature type="domain" description="C1q" evidence="4">
    <location>
        <begin position="122"/>
        <end position="262"/>
    </location>
</feature>
<comment type="subcellular location">
    <subcellularLocation>
        <location evidence="1">Secreted</location>
    </subcellularLocation>
</comment>
<dbReference type="InterPro" id="IPR050822">
    <property type="entry name" value="Cerebellin_Synaptic_Org"/>
</dbReference>
<dbReference type="SMART" id="SM00110">
    <property type="entry name" value="C1Q"/>
    <property type="match status" value="1"/>
</dbReference>
<name>A0A8B6E410_MYTGA</name>
<dbReference type="InterPro" id="IPR001073">
    <property type="entry name" value="C1q_dom"/>
</dbReference>
<dbReference type="AlphaFoldDB" id="A0A8B6E410"/>
<reference evidence="5" key="1">
    <citation type="submission" date="2018-11" db="EMBL/GenBank/DDBJ databases">
        <authorList>
            <person name="Alioto T."/>
            <person name="Alioto T."/>
        </authorList>
    </citation>
    <scope>NUCLEOTIDE SEQUENCE</scope>
</reference>